<keyword evidence="2" id="KW-1185">Reference proteome</keyword>
<evidence type="ECO:0000313" key="1">
    <source>
        <dbReference type="EMBL" id="OXB01727.1"/>
    </source>
</evidence>
<organism evidence="1 2">
    <name type="scientific">Flavobacterium oncorhynchi</name>
    <dbReference type="NCBI Taxonomy" id="728056"/>
    <lineage>
        <taxon>Bacteria</taxon>
        <taxon>Pseudomonadati</taxon>
        <taxon>Bacteroidota</taxon>
        <taxon>Flavobacteriia</taxon>
        <taxon>Flavobacteriales</taxon>
        <taxon>Flavobacteriaceae</taxon>
        <taxon>Flavobacterium</taxon>
    </lineage>
</organism>
<sequence>MDQSIVKKKRIAPNLIILTKEQENFIRSNFFKLTNRQIAKAIGLNLTTTRKHCYSMGFKRMNLEYWDETTVRFLRLYYRKVGDTELAEVFTRHFPKRKGWTKKHIEKKRRYLFLKRSPQEISDIKKRNTELGKYAMCAVNMWKTRGVAAVGDVRIWVHGGCEMAFVKTEKGFVPRNRWLWKNAYGELSSTDVIRSLPGAPIIAELHHLEKITNAENGIRNKALPRSIIKTLFKIKDNALAQQIADDYPEIVELKKNMLNLKNKLNESNRKIN</sequence>
<name>A0A226I6F7_9FLAO</name>
<protein>
    <submittedName>
        <fullName evidence="1">Uncharacterized protein</fullName>
    </submittedName>
</protein>
<accession>A0A226I6F7</accession>
<comment type="caution">
    <text evidence="1">The sequence shown here is derived from an EMBL/GenBank/DDBJ whole genome shotgun (WGS) entry which is preliminary data.</text>
</comment>
<dbReference type="EMBL" id="MUHA01000006">
    <property type="protein sequence ID" value="OXB01727.1"/>
    <property type="molecule type" value="Genomic_DNA"/>
</dbReference>
<dbReference type="AlphaFoldDB" id="A0A226I6F7"/>
<evidence type="ECO:0000313" key="2">
    <source>
        <dbReference type="Proteomes" id="UP000198336"/>
    </source>
</evidence>
<gene>
    <name evidence="1" type="ORF">B0A75_04610</name>
</gene>
<reference evidence="1 2" key="1">
    <citation type="submission" date="2016-11" db="EMBL/GenBank/DDBJ databases">
        <title>Whole genomes of Flavobacteriaceae.</title>
        <authorList>
            <person name="Stine C."/>
            <person name="Li C."/>
            <person name="Tadesse D."/>
        </authorList>
    </citation>
    <scope>NUCLEOTIDE SEQUENCE [LARGE SCALE GENOMIC DNA]</scope>
    <source>
        <strain evidence="1 2">CCUG 59446</strain>
    </source>
</reference>
<proteinExistence type="predicted"/>
<dbReference type="Proteomes" id="UP000198336">
    <property type="component" value="Unassembled WGS sequence"/>
</dbReference>